<dbReference type="Gene3D" id="3.40.109.10">
    <property type="entry name" value="NADH Oxidase"/>
    <property type="match status" value="2"/>
</dbReference>
<proteinExistence type="predicted"/>
<dbReference type="InterPro" id="IPR029479">
    <property type="entry name" value="Nitroreductase"/>
</dbReference>
<dbReference type="SUPFAM" id="SSF55469">
    <property type="entry name" value="FMN-dependent nitroreductase-like"/>
    <property type="match status" value="1"/>
</dbReference>
<dbReference type="CDD" id="cd02142">
    <property type="entry name" value="McbC_SagB-like_oxidoreductase"/>
    <property type="match status" value="1"/>
</dbReference>
<dbReference type="RefSeq" id="WP_073601237.1">
    <property type="nucleotide sequence ID" value="NZ_MRCB01000034.1"/>
</dbReference>
<dbReference type="STRING" id="1921803.NIES593_19855"/>
<dbReference type="GO" id="GO:0016491">
    <property type="term" value="F:oxidoreductase activity"/>
    <property type="evidence" value="ECO:0007669"/>
    <property type="project" value="InterPro"/>
</dbReference>
<dbReference type="EMBL" id="MRCB01000034">
    <property type="protein sequence ID" value="OKH20145.1"/>
    <property type="molecule type" value="Genomic_DNA"/>
</dbReference>
<dbReference type="OrthoDB" id="9801593at2"/>
<evidence type="ECO:0000313" key="2">
    <source>
        <dbReference type="EMBL" id="OKH20145.1"/>
    </source>
</evidence>
<gene>
    <name evidence="2" type="ORF">NIES593_19855</name>
</gene>
<feature type="domain" description="Nitroreductase" evidence="1">
    <location>
        <begin position="142"/>
        <end position="296"/>
    </location>
</feature>
<dbReference type="InterPro" id="IPR000415">
    <property type="entry name" value="Nitroreductase-like"/>
</dbReference>
<comment type="caution">
    <text evidence="2">The sequence shown here is derived from an EMBL/GenBank/DDBJ whole genome shotgun (WGS) entry which is preliminary data.</text>
</comment>
<dbReference type="PANTHER" id="PTHR43745:SF2">
    <property type="entry name" value="NITROREDUCTASE MJ1384-RELATED"/>
    <property type="match status" value="1"/>
</dbReference>
<accession>A0A1U7H9D7</accession>
<protein>
    <recommendedName>
        <fullName evidence="1">Nitroreductase domain-containing protein</fullName>
    </recommendedName>
</protein>
<organism evidence="2 3">
    <name type="scientific">Hydrococcus rivularis NIES-593</name>
    <dbReference type="NCBI Taxonomy" id="1921803"/>
    <lineage>
        <taxon>Bacteria</taxon>
        <taxon>Bacillati</taxon>
        <taxon>Cyanobacteriota</taxon>
        <taxon>Cyanophyceae</taxon>
        <taxon>Pleurocapsales</taxon>
        <taxon>Hydrococcaceae</taxon>
        <taxon>Hydrococcus</taxon>
    </lineage>
</organism>
<evidence type="ECO:0000259" key="1">
    <source>
        <dbReference type="Pfam" id="PF00881"/>
    </source>
</evidence>
<sequence length="296" mass="33620">MLVTKSTGQKYHTATKHSYLSVQIDPNYVDASTQLGAIEASAYLHDRDIQIIFDFDKIALNEDLGFENKEFITACVVAGEIGEKSVRKLRDKIPFVCATDYFEKNSFVEAGYQNTILPESEKQKLLLPQFQFDKERYLEAVLNRRSARYFERSRSISQANFLQILQVLAQPIPTEIVEDIELYFAIKRVEGIESGLYRSDRINVISRIKAGDFSEKTGYLCINQAIAKNSAVTLFLVSDYRNYQTATQLVSLLGQRLYLVSEYLGLSCSGIGAYHDDETQEFLETDKDVLYAMAIG</sequence>
<reference evidence="2 3" key="1">
    <citation type="submission" date="2016-11" db="EMBL/GenBank/DDBJ databases">
        <title>Draft Genome Sequences of Nine Cyanobacterial Strains from Diverse Habitats.</title>
        <authorList>
            <person name="Zhu T."/>
            <person name="Hou S."/>
            <person name="Lu X."/>
            <person name="Hess W.R."/>
        </authorList>
    </citation>
    <scope>NUCLEOTIDE SEQUENCE [LARGE SCALE GENOMIC DNA]</scope>
    <source>
        <strain evidence="2 3">NIES-593</strain>
    </source>
</reference>
<keyword evidence="3" id="KW-1185">Reference proteome</keyword>
<dbReference type="PANTHER" id="PTHR43745">
    <property type="entry name" value="NITROREDUCTASE MJ1384-RELATED"/>
    <property type="match status" value="1"/>
</dbReference>
<evidence type="ECO:0000313" key="3">
    <source>
        <dbReference type="Proteomes" id="UP000186868"/>
    </source>
</evidence>
<dbReference type="InterPro" id="IPR052544">
    <property type="entry name" value="Bacteriocin_Proc_Enz"/>
</dbReference>
<name>A0A1U7H9D7_9CYAN</name>
<dbReference type="Proteomes" id="UP000186868">
    <property type="component" value="Unassembled WGS sequence"/>
</dbReference>
<dbReference type="AlphaFoldDB" id="A0A1U7H9D7"/>
<dbReference type="Pfam" id="PF00881">
    <property type="entry name" value="Nitroreductase"/>
    <property type="match status" value="1"/>
</dbReference>